<sequence length="360" mass="40488">MAATPELDEVIAERKERKRTQNRLNQRARRLRLQQAKSERSRCKGRPYRVDRWRLEELAGPVSDTIRLDRTIPPEEEEEEERESVAVVSIQSYTATPVQNSDTDKAASTSASYCGPSFHPDDPPPPPALPADHLLTLIQLNAWRGLRQNKETLWGSTLYYMPSTGTTSTTKSASSLEVSSTLSPSTISLPTTIHPDTLFYGSSLITRVRSTARLPETLVPTEPQMSLIHATWINNLPFPHMRENLIRFEAQFSHAEFVQDLVGDLVDTGRFFGGPTSSANPNSNFTSNSARALDVADAEDDAMTASRSGLIIWGEPYRVESWEATPGFLRKWMWALEGCEELIQATNRWRAVRGEEPVRY</sequence>
<dbReference type="InterPro" id="IPR021833">
    <property type="entry name" value="DUF3425"/>
</dbReference>
<feature type="compositionally biased region" description="Basic residues" evidence="1">
    <location>
        <begin position="16"/>
        <end position="25"/>
    </location>
</feature>
<evidence type="ECO:0000313" key="2">
    <source>
        <dbReference type="EMBL" id="KAL2834112.1"/>
    </source>
</evidence>
<dbReference type="PANTHER" id="PTHR38116:SF1">
    <property type="entry name" value="BZIP DOMAIN-CONTAINING PROTEIN"/>
    <property type="match status" value="1"/>
</dbReference>
<organism evidence="2 3">
    <name type="scientific">Aspergillus pseudoustus</name>
    <dbReference type="NCBI Taxonomy" id="1810923"/>
    <lineage>
        <taxon>Eukaryota</taxon>
        <taxon>Fungi</taxon>
        <taxon>Dikarya</taxon>
        <taxon>Ascomycota</taxon>
        <taxon>Pezizomycotina</taxon>
        <taxon>Eurotiomycetes</taxon>
        <taxon>Eurotiomycetidae</taxon>
        <taxon>Eurotiales</taxon>
        <taxon>Aspergillaceae</taxon>
        <taxon>Aspergillus</taxon>
        <taxon>Aspergillus subgen. Nidulantes</taxon>
    </lineage>
</organism>
<feature type="region of interest" description="Disordered" evidence="1">
    <location>
        <begin position="97"/>
        <end position="124"/>
    </location>
</feature>
<dbReference type="PANTHER" id="PTHR38116">
    <property type="entry name" value="CHROMOSOME 7, WHOLE GENOME SHOTGUN SEQUENCE"/>
    <property type="match status" value="1"/>
</dbReference>
<gene>
    <name evidence="2" type="ORF">BJY01DRAFT_84897</name>
</gene>
<proteinExistence type="predicted"/>
<keyword evidence="3" id="KW-1185">Reference proteome</keyword>
<dbReference type="Pfam" id="PF11905">
    <property type="entry name" value="DUF3425"/>
    <property type="match status" value="1"/>
</dbReference>
<feature type="region of interest" description="Disordered" evidence="1">
    <location>
        <begin position="1"/>
        <end position="25"/>
    </location>
</feature>
<comment type="caution">
    <text evidence="2">The sequence shown here is derived from an EMBL/GenBank/DDBJ whole genome shotgun (WGS) entry which is preliminary data.</text>
</comment>
<protein>
    <recommendedName>
        <fullName evidence="4">BZIP domain-containing protein</fullName>
    </recommendedName>
</protein>
<reference evidence="2 3" key="1">
    <citation type="submission" date="2024-07" db="EMBL/GenBank/DDBJ databases">
        <title>Section-level genome sequencing and comparative genomics of Aspergillus sections Usti and Cavernicolus.</title>
        <authorList>
            <consortium name="Lawrence Berkeley National Laboratory"/>
            <person name="Nybo J.L."/>
            <person name="Vesth T.C."/>
            <person name="Theobald S."/>
            <person name="Frisvad J.C."/>
            <person name="Larsen T.O."/>
            <person name="Kjaerboelling I."/>
            <person name="Rothschild-Mancinelli K."/>
            <person name="Lyhne E.K."/>
            <person name="Kogle M.E."/>
            <person name="Barry K."/>
            <person name="Clum A."/>
            <person name="Na H."/>
            <person name="Ledsgaard L."/>
            <person name="Lin J."/>
            <person name="Lipzen A."/>
            <person name="Kuo A."/>
            <person name="Riley R."/>
            <person name="Mondo S."/>
            <person name="Labutti K."/>
            <person name="Haridas S."/>
            <person name="Pangalinan J."/>
            <person name="Salamov A.A."/>
            <person name="Simmons B.A."/>
            <person name="Magnuson J.K."/>
            <person name="Chen J."/>
            <person name="Drula E."/>
            <person name="Henrissat B."/>
            <person name="Wiebenga A."/>
            <person name="Lubbers R.J."/>
            <person name="Gomes A.C."/>
            <person name="Makela M.R."/>
            <person name="Stajich J."/>
            <person name="Grigoriev I.V."/>
            <person name="Mortensen U.H."/>
            <person name="De Vries R.P."/>
            <person name="Baker S.E."/>
            <person name="Andersen M.R."/>
        </authorList>
    </citation>
    <scope>NUCLEOTIDE SEQUENCE [LARGE SCALE GENOMIC DNA]</scope>
    <source>
        <strain evidence="2 3">CBS 123904</strain>
    </source>
</reference>
<accession>A0ABR4J256</accession>
<feature type="compositionally biased region" description="Acidic residues" evidence="1">
    <location>
        <begin position="1"/>
        <end position="10"/>
    </location>
</feature>
<evidence type="ECO:0000313" key="3">
    <source>
        <dbReference type="Proteomes" id="UP001610446"/>
    </source>
</evidence>
<dbReference type="Proteomes" id="UP001610446">
    <property type="component" value="Unassembled WGS sequence"/>
</dbReference>
<dbReference type="EMBL" id="JBFXLU010000227">
    <property type="protein sequence ID" value="KAL2834112.1"/>
    <property type="molecule type" value="Genomic_DNA"/>
</dbReference>
<evidence type="ECO:0008006" key="4">
    <source>
        <dbReference type="Google" id="ProtNLM"/>
    </source>
</evidence>
<name>A0ABR4J256_9EURO</name>
<evidence type="ECO:0000256" key="1">
    <source>
        <dbReference type="SAM" id="MobiDB-lite"/>
    </source>
</evidence>